<keyword evidence="11 15" id="KW-0234">DNA repair</keyword>
<evidence type="ECO:0000256" key="7">
    <source>
        <dbReference type="ARBA" id="ARBA00022763"/>
    </source>
</evidence>
<evidence type="ECO:0000256" key="6">
    <source>
        <dbReference type="ARBA" id="ARBA00022737"/>
    </source>
</evidence>
<evidence type="ECO:0000256" key="2">
    <source>
        <dbReference type="ARBA" id="ARBA00019438"/>
    </source>
</evidence>
<dbReference type="GO" id="GO:0005737">
    <property type="term" value="C:cytoplasm"/>
    <property type="evidence" value="ECO:0007669"/>
    <property type="project" value="UniProtKB-SubCell"/>
</dbReference>
<dbReference type="GO" id="GO:0045739">
    <property type="term" value="P:positive regulation of DNA repair"/>
    <property type="evidence" value="ECO:0007669"/>
    <property type="project" value="UniProtKB-UniRule"/>
</dbReference>
<accession>A0A6F9D7Y5</accession>
<evidence type="ECO:0000256" key="10">
    <source>
        <dbReference type="ARBA" id="ARBA00022853"/>
    </source>
</evidence>
<comment type="domain">
    <text evidence="15">Contains 2 ubiquitin-conjugating enzyme family-like (UEV-like) regions. These regions lack the critical Cys residues required for ubiquitination but retain the ability to bind ubiquitin.</text>
</comment>
<evidence type="ECO:0000256" key="5">
    <source>
        <dbReference type="ARBA" id="ARBA00022703"/>
    </source>
</evidence>
<dbReference type="GO" id="GO:0010212">
    <property type="term" value="P:response to ionizing radiation"/>
    <property type="evidence" value="ECO:0007669"/>
    <property type="project" value="UniProtKB-UniRule"/>
</dbReference>
<dbReference type="InterPro" id="IPR010358">
    <property type="entry name" value="BRE"/>
</dbReference>
<organism evidence="16">
    <name type="scientific">Phallusia mammillata</name>
    <dbReference type="NCBI Taxonomy" id="59560"/>
    <lineage>
        <taxon>Eukaryota</taxon>
        <taxon>Metazoa</taxon>
        <taxon>Chordata</taxon>
        <taxon>Tunicata</taxon>
        <taxon>Ascidiacea</taxon>
        <taxon>Phlebobranchia</taxon>
        <taxon>Ascidiidae</taxon>
        <taxon>Phallusia</taxon>
    </lineage>
</organism>
<dbReference type="GO" id="GO:0006325">
    <property type="term" value="P:chromatin organization"/>
    <property type="evidence" value="ECO:0007669"/>
    <property type="project" value="UniProtKB-UniRule"/>
</dbReference>
<keyword evidence="5 15" id="KW-0053">Apoptosis</keyword>
<evidence type="ECO:0000256" key="1">
    <source>
        <dbReference type="ARBA" id="ARBA00004123"/>
    </source>
</evidence>
<comment type="similarity">
    <text evidence="14 15">Belongs to the BABAM2 family.</text>
</comment>
<dbReference type="AlphaFoldDB" id="A0A6F9D7Y5"/>
<keyword evidence="6" id="KW-0677">Repeat</keyword>
<dbReference type="PANTHER" id="PTHR15189">
    <property type="entry name" value="BRISC AND BRCA1-A COMPLEX MEMBER 2"/>
    <property type="match status" value="1"/>
</dbReference>
<evidence type="ECO:0000313" key="16">
    <source>
        <dbReference type="EMBL" id="CAB3225058.1"/>
    </source>
</evidence>
<evidence type="ECO:0000256" key="13">
    <source>
        <dbReference type="ARBA" id="ARBA00023306"/>
    </source>
</evidence>
<evidence type="ECO:0000256" key="12">
    <source>
        <dbReference type="ARBA" id="ARBA00023242"/>
    </source>
</evidence>
<protein>
    <recommendedName>
        <fullName evidence="2 15">BRISC and BRCA1-A complex member 2</fullName>
    </recommendedName>
</protein>
<dbReference type="EMBL" id="LR783258">
    <property type="protein sequence ID" value="CAB3225058.1"/>
    <property type="molecule type" value="mRNA"/>
</dbReference>
<name>A0A6F9D7Y5_9ASCI</name>
<evidence type="ECO:0000256" key="8">
    <source>
        <dbReference type="ARBA" id="ARBA00022776"/>
    </source>
</evidence>
<keyword evidence="4 15" id="KW-0132">Cell division</keyword>
<evidence type="ECO:0000256" key="3">
    <source>
        <dbReference type="ARBA" id="ARBA00022490"/>
    </source>
</evidence>
<comment type="subunit">
    <text evidence="15">Component of the ARISC complex. Component of the BRCA1-A complex. Component of the BRISC complex. Binds polyubiquitin.</text>
</comment>
<dbReference type="GO" id="GO:0006302">
    <property type="term" value="P:double-strand break repair"/>
    <property type="evidence" value="ECO:0007669"/>
    <property type="project" value="UniProtKB-UniRule"/>
</dbReference>
<reference evidence="16" key="1">
    <citation type="submission" date="2020-04" db="EMBL/GenBank/DDBJ databases">
        <authorList>
            <person name="Neveu A P."/>
        </authorList>
    </citation>
    <scope>NUCLEOTIDE SEQUENCE</scope>
    <source>
        <tissue evidence="16">Whole embryo</tissue>
    </source>
</reference>
<dbReference type="GO" id="GO:0006915">
    <property type="term" value="P:apoptotic process"/>
    <property type="evidence" value="ECO:0007669"/>
    <property type="project" value="UniProtKB-UniRule"/>
</dbReference>
<comment type="function">
    <text evidence="15">May play a role in homeostasis or cellular differentiation in cells of neural, epithelial and germline origins. May also act as a death receptor-associated anti-apoptotic protein, which inhibits the mitochondrial apoptotic pathway.</text>
</comment>
<keyword evidence="9 15" id="KW-0833">Ubl conjugation pathway</keyword>
<gene>
    <name evidence="16" type="primary">Babam2</name>
</gene>
<sequence length="378" mass="43237">MELNDLNLYPWIRPYVLRLIQGPTGFCVGGVKAEDPISSTPATPIENLPNVTDMFSVAIPFAGEILRMQIIFDGTNQAAAPDIMLPDYEDFDPEYDEIKSLVKWDRTDESCLLKAIQDIMGMYKEHHRKKCSVLDDRFSSELAELYASEYKNIEVCLKRADKNGVRRIVNILIQIDVDTSSLDDSDSPPPDIFIHSPLLLIKNDFEANKVVPLLYLPARIEYLFGGRGSLTPPVHTPGISFLTYTNKMKEKLQDTIKLLSESHDKRREYVAAFLSLFTGHSVEYDAKSFHKISLIFCHQTFFFLIHVTLSRFFPRDQPSITFQSAYHLNKKNQLFQLSSCDYPYSPRWPGPEMAKRTKSFILDKIGAFKESCIRQGTL</sequence>
<keyword evidence="8 15" id="KW-0498">Mitosis</keyword>
<evidence type="ECO:0000256" key="4">
    <source>
        <dbReference type="ARBA" id="ARBA00022618"/>
    </source>
</evidence>
<dbReference type="GO" id="GO:0051301">
    <property type="term" value="P:cell division"/>
    <property type="evidence" value="ECO:0007669"/>
    <property type="project" value="UniProtKB-UniRule"/>
</dbReference>
<dbReference type="GO" id="GO:0031593">
    <property type="term" value="F:polyubiquitin modification-dependent protein binding"/>
    <property type="evidence" value="ECO:0007669"/>
    <property type="project" value="UniProtKB-UniRule"/>
</dbReference>
<keyword evidence="13 15" id="KW-0131">Cell cycle</keyword>
<dbReference type="PANTHER" id="PTHR15189:SF7">
    <property type="entry name" value="BRISC AND BRCA1-A COMPLEX MEMBER 2"/>
    <property type="match status" value="1"/>
</dbReference>
<keyword evidence="10 15" id="KW-0156">Chromatin regulator</keyword>
<dbReference type="GO" id="GO:0007095">
    <property type="term" value="P:mitotic G2 DNA damage checkpoint signaling"/>
    <property type="evidence" value="ECO:0007669"/>
    <property type="project" value="UniProtKB-UniRule"/>
</dbReference>
<evidence type="ECO:0000256" key="14">
    <source>
        <dbReference type="ARBA" id="ARBA00025766"/>
    </source>
</evidence>
<comment type="subcellular location">
    <subcellularLocation>
        <location evidence="15">Cytoplasm</location>
    </subcellularLocation>
    <subcellularLocation>
        <location evidence="1 15">Nucleus</location>
    </subcellularLocation>
    <text evidence="15">Localizes at sites of DNA damage at double-strand breaks (DSBs).</text>
</comment>
<dbReference type="GO" id="GO:0070552">
    <property type="term" value="C:BRISC complex"/>
    <property type="evidence" value="ECO:0007669"/>
    <property type="project" value="UniProtKB-UniRule"/>
</dbReference>
<evidence type="ECO:0000256" key="15">
    <source>
        <dbReference type="RuleBase" id="RU368019"/>
    </source>
</evidence>
<evidence type="ECO:0000256" key="9">
    <source>
        <dbReference type="ARBA" id="ARBA00022786"/>
    </source>
</evidence>
<proteinExistence type="evidence at transcript level"/>
<evidence type="ECO:0000256" key="11">
    <source>
        <dbReference type="ARBA" id="ARBA00023204"/>
    </source>
</evidence>
<keyword evidence="3 15" id="KW-0963">Cytoplasm</keyword>
<keyword evidence="7 15" id="KW-0227">DNA damage</keyword>
<dbReference type="Pfam" id="PF06113">
    <property type="entry name" value="BRE"/>
    <property type="match status" value="1"/>
</dbReference>
<dbReference type="GO" id="GO:0070531">
    <property type="term" value="C:BRCA1-A complex"/>
    <property type="evidence" value="ECO:0007669"/>
    <property type="project" value="UniProtKB-UniRule"/>
</dbReference>
<keyword evidence="12 15" id="KW-0539">Nucleus</keyword>